<dbReference type="OrthoDB" id="20913at10239"/>
<dbReference type="Proteomes" id="UP000030739">
    <property type="component" value="Segment"/>
</dbReference>
<reference evidence="1 2" key="1">
    <citation type="journal article" date="2015" name="Plant Pathol. J.">
        <title>Isolation and Genomic Characterization of the T4-Like Bacteriophage PM2 Infecting Pectobacterium carotovorum subsp. carotovorum.</title>
        <authorList>
            <person name="Lim J.A."/>
            <person name="Lee D.H."/>
            <person name="Heu S."/>
        </authorList>
    </citation>
    <scope>NUCLEOTIDE SEQUENCE [LARGE SCALE GENOMIC DNA]</scope>
</reference>
<proteinExistence type="predicted"/>
<dbReference type="RefSeq" id="YP_009211432.1">
    <property type="nucleotide sequence ID" value="NC_028940.1"/>
</dbReference>
<accession>A0A0A0Q0G0</accession>
<dbReference type="KEGG" id="vg:26637904"/>
<evidence type="ECO:0000313" key="1">
    <source>
        <dbReference type="EMBL" id="AHY24973.1"/>
    </source>
</evidence>
<evidence type="ECO:0008006" key="3">
    <source>
        <dbReference type="Google" id="ProtNLM"/>
    </source>
</evidence>
<gene>
    <name evidence="1" type="ORF">PM2_011</name>
</gene>
<organism evidence="1 2">
    <name type="scientific">Pectobacterium bacteriophage PM2</name>
    <dbReference type="NCBI Taxonomy" id="1429794"/>
    <lineage>
        <taxon>Viruses</taxon>
        <taxon>Duplodnaviria</taxon>
        <taxon>Heunggongvirae</taxon>
        <taxon>Uroviricota</taxon>
        <taxon>Caudoviricetes</taxon>
        <taxon>Pantevenvirales</taxon>
        <taxon>Straboviridae</taxon>
        <taxon>Tevenvirinae</taxon>
        <taxon>Mosugukvirus</taxon>
        <taxon>Mosugukvirus pm2</taxon>
    </lineage>
</organism>
<keyword evidence="2" id="KW-1185">Reference proteome</keyword>
<name>A0A0A0Q0G0_9CAUD</name>
<sequence>MLIYRVERKFITRRLDIIWRSWDQGTKEPLVSWNKEPRSPYGWTGCDNSEETIEWMDLHGIDQGSFQHLLDSKGSANRPPPGADKKLSDAMLTHFNVKTHVELPKRWQKEFYFAFESQEHFIKWFDEEDIETLRNKGYYIAIYEVCENSVLKGDSQVMYKRADAVQVDFILI</sequence>
<evidence type="ECO:0000313" key="2">
    <source>
        <dbReference type="Proteomes" id="UP000030739"/>
    </source>
</evidence>
<dbReference type="GeneID" id="26637904"/>
<dbReference type="EMBL" id="KF835987">
    <property type="protein sequence ID" value="AHY24973.1"/>
    <property type="molecule type" value="Genomic_DNA"/>
</dbReference>
<protein>
    <recommendedName>
        <fullName evidence="3">Transcriptional regulator</fullName>
    </recommendedName>
</protein>